<keyword evidence="7" id="KW-0503">Monooxygenase</keyword>
<dbReference type="AlphaFoldDB" id="A0AA47A994"/>
<dbReference type="Pfam" id="PF13738">
    <property type="entry name" value="Pyr_redox_3"/>
    <property type="match status" value="1"/>
</dbReference>
<dbReference type="Proteomes" id="UP001162740">
    <property type="component" value="Chromosome"/>
</dbReference>
<dbReference type="EMBL" id="CP083974">
    <property type="protein sequence ID" value="UZF44241.1"/>
    <property type="molecule type" value="Genomic_DNA"/>
</dbReference>
<dbReference type="PRINTS" id="PR00411">
    <property type="entry name" value="PNDRDTASEI"/>
</dbReference>
<dbReference type="PANTHER" id="PTHR43098">
    <property type="entry name" value="L-ORNITHINE N(5)-MONOOXYGENASE-RELATED"/>
    <property type="match status" value="1"/>
</dbReference>
<keyword evidence="4" id="KW-0274">FAD</keyword>
<evidence type="ECO:0000256" key="5">
    <source>
        <dbReference type="ARBA" id="ARBA00022857"/>
    </source>
</evidence>
<keyword evidence="6" id="KW-0560">Oxidoreductase</keyword>
<comment type="cofactor">
    <cofactor evidence="1">
        <name>FAD</name>
        <dbReference type="ChEBI" id="CHEBI:57692"/>
    </cofactor>
</comment>
<name>A0AA47A994_RHORH</name>
<evidence type="ECO:0000256" key="2">
    <source>
        <dbReference type="ARBA" id="ARBA00010139"/>
    </source>
</evidence>
<evidence type="ECO:0000256" key="7">
    <source>
        <dbReference type="ARBA" id="ARBA00023033"/>
    </source>
</evidence>
<evidence type="ECO:0000313" key="8">
    <source>
        <dbReference type="EMBL" id="UZF44241.1"/>
    </source>
</evidence>
<sequence>MIPETPSSDVDAVVIGAGISGLYAVYKLRKRGMTVHGFESAAGVGGTWFHNRYPGARCDVESIDYSYSFDEDLQQEWTWSERFATQEEILAYLEHVADRHNLRSAFEFLTRVVSTVYDEESALWTVTTDTGRSVTARFCIMATGVLSATNRPDIPGRDTFAGESYHTGEWPHEPVEFAGKRVGVIGTGSSGIQSIPVIAKDADHVFVFQRSPNYSIPAGNRPLTAEQIAEVKATYPERRRLARMSGGGTPFTPYPKGAMEVDEAERRRVYDEWWQRGGYLFAKAFPDQTTNLRANDTAREYVESKIREMVKDPEIANQLIPNDHPIGTKRIVTDDGYFETFNRDNVTLVNLRTTPIVEITEDGVRTSGQHYALDMIVFATGFDAMTGALARIDIRGRGGRTLREEWSAGPRTYLGLASHGFPNMFFMVGAGSPSVLANMVLMAEQQVDWISDCLDHLDEHDAASIEPTERAVEEWVAECNEKAAGTLFPSANSWYMGANIPGKPRVFMPYIGGFANYGTICAEIAAAGYKGFEIAQRGAIETPTELSSKKG</sequence>
<dbReference type="Gene3D" id="3.50.50.60">
    <property type="entry name" value="FAD/NAD(P)-binding domain"/>
    <property type="match status" value="2"/>
</dbReference>
<evidence type="ECO:0000256" key="6">
    <source>
        <dbReference type="ARBA" id="ARBA00023002"/>
    </source>
</evidence>
<dbReference type="GO" id="GO:0016709">
    <property type="term" value="F:oxidoreductase activity, acting on paired donors, with incorporation or reduction of molecular oxygen, NAD(P)H as one donor, and incorporation of one atom of oxygen"/>
    <property type="evidence" value="ECO:0007669"/>
    <property type="project" value="UniProtKB-ARBA"/>
</dbReference>
<gene>
    <name evidence="8" type="ORF">KUM34_020625</name>
</gene>
<evidence type="ECO:0000313" key="9">
    <source>
        <dbReference type="Proteomes" id="UP001162740"/>
    </source>
</evidence>
<proteinExistence type="inferred from homology"/>
<evidence type="ECO:0000256" key="3">
    <source>
        <dbReference type="ARBA" id="ARBA00022630"/>
    </source>
</evidence>
<evidence type="ECO:0000256" key="4">
    <source>
        <dbReference type="ARBA" id="ARBA00022827"/>
    </source>
</evidence>
<keyword evidence="5" id="KW-0521">NADP</keyword>
<reference evidence="8 9" key="1">
    <citation type="journal article" date="2021" name="Front. Microbiol.">
        <title>Bacterial Transformation of Aromatic Monomers in Softwood Black Liquor.</title>
        <authorList>
            <person name="Navas L.E."/>
            <person name="Dexter G."/>
            <person name="Liu J."/>
            <person name="Levy-Booth D."/>
            <person name="Cho M."/>
            <person name="Jang S.K."/>
            <person name="Mansfield S.D."/>
            <person name="Renneckar S."/>
            <person name="Mohn W.W."/>
            <person name="Eltis L.D."/>
        </authorList>
    </citation>
    <scope>NUCLEOTIDE SEQUENCE [LARGE SCALE GENOMIC DNA]</scope>
    <source>
        <strain evidence="8 9">GD02</strain>
    </source>
</reference>
<dbReference type="PANTHER" id="PTHR43098:SF3">
    <property type="entry name" value="L-ORNITHINE N(5)-MONOOXYGENASE-RELATED"/>
    <property type="match status" value="1"/>
</dbReference>
<dbReference type="SUPFAM" id="SSF51905">
    <property type="entry name" value="FAD/NAD(P)-binding domain"/>
    <property type="match status" value="2"/>
</dbReference>
<organism evidence="8 9">
    <name type="scientific">Rhodococcus rhodochrous</name>
    <dbReference type="NCBI Taxonomy" id="1829"/>
    <lineage>
        <taxon>Bacteria</taxon>
        <taxon>Bacillati</taxon>
        <taxon>Actinomycetota</taxon>
        <taxon>Actinomycetes</taxon>
        <taxon>Mycobacteriales</taxon>
        <taxon>Nocardiaceae</taxon>
        <taxon>Rhodococcus</taxon>
    </lineage>
</organism>
<protein>
    <submittedName>
        <fullName evidence="8">NAD(P)/FAD-dependent oxidoreductase</fullName>
    </submittedName>
</protein>
<keyword evidence="3" id="KW-0285">Flavoprotein</keyword>
<dbReference type="InterPro" id="IPR050775">
    <property type="entry name" value="FAD-binding_Monooxygenases"/>
</dbReference>
<comment type="similarity">
    <text evidence="2">Belongs to the FAD-binding monooxygenase family.</text>
</comment>
<accession>A0AA47A994</accession>
<dbReference type="InterPro" id="IPR036188">
    <property type="entry name" value="FAD/NAD-bd_sf"/>
</dbReference>
<evidence type="ECO:0000256" key="1">
    <source>
        <dbReference type="ARBA" id="ARBA00001974"/>
    </source>
</evidence>
<dbReference type="RefSeq" id="WP_085469084.1">
    <property type="nucleotide sequence ID" value="NZ_CP083974.1"/>
</dbReference>